<dbReference type="Proteomes" id="UP000192284">
    <property type="component" value="Unassembled WGS sequence"/>
</dbReference>
<dbReference type="EMBL" id="MVHE01000037">
    <property type="protein sequence ID" value="ORA17776.1"/>
    <property type="molecule type" value="Genomic_DNA"/>
</dbReference>
<dbReference type="InterPro" id="IPR002937">
    <property type="entry name" value="Amino_oxidase"/>
</dbReference>
<evidence type="ECO:0000259" key="1">
    <source>
        <dbReference type="Pfam" id="PF01593"/>
    </source>
</evidence>
<dbReference type="AlphaFoldDB" id="A0A1W9ZLJ7"/>
<evidence type="ECO:0000313" key="2">
    <source>
        <dbReference type="EMBL" id="ORA17776.1"/>
    </source>
</evidence>
<dbReference type="OrthoDB" id="9774675at2"/>
<dbReference type="Gene3D" id="3.50.50.60">
    <property type="entry name" value="FAD/NAD(P)-binding domain"/>
    <property type="match status" value="2"/>
</dbReference>
<accession>A0A1W9ZLJ7</accession>
<proteinExistence type="predicted"/>
<dbReference type="GO" id="GO:0016491">
    <property type="term" value="F:oxidoreductase activity"/>
    <property type="evidence" value="ECO:0007669"/>
    <property type="project" value="InterPro"/>
</dbReference>
<feature type="domain" description="Amine oxidase" evidence="1">
    <location>
        <begin position="11"/>
        <end position="233"/>
    </location>
</feature>
<evidence type="ECO:0000313" key="3">
    <source>
        <dbReference type="Proteomes" id="UP000192284"/>
    </source>
</evidence>
<dbReference type="Pfam" id="PF01593">
    <property type="entry name" value="Amino_oxidase"/>
    <property type="match status" value="1"/>
</dbReference>
<gene>
    <name evidence="2" type="ORF">BST12_19285</name>
</gene>
<reference evidence="2 3" key="1">
    <citation type="submission" date="2017-02" db="EMBL/GenBank/DDBJ databases">
        <title>The new phylogeny of genus Mycobacterium.</title>
        <authorList>
            <person name="Tortoli E."/>
            <person name="Trovato A."/>
            <person name="Cirillo D.M."/>
        </authorList>
    </citation>
    <scope>NUCLEOTIDE SEQUENCE [LARGE SCALE GENOMIC DNA]</scope>
    <source>
        <strain evidence="2 3">DSM 45057</strain>
    </source>
</reference>
<dbReference type="PANTHER" id="PTHR43734">
    <property type="entry name" value="PHYTOENE DESATURASE"/>
    <property type="match status" value="1"/>
</dbReference>
<dbReference type="InterPro" id="IPR036188">
    <property type="entry name" value="FAD/NAD-bd_sf"/>
</dbReference>
<protein>
    <submittedName>
        <fullName evidence="2">Dehydrogenase</fullName>
    </submittedName>
</protein>
<dbReference type="SUPFAM" id="SSF51905">
    <property type="entry name" value="FAD/NAD(P)-binding domain"/>
    <property type="match status" value="1"/>
</dbReference>
<organism evidence="2 3">
    <name type="scientific">Mycobacterium angelicum</name>
    <dbReference type="NCBI Taxonomy" id="470074"/>
    <lineage>
        <taxon>Bacteria</taxon>
        <taxon>Bacillati</taxon>
        <taxon>Actinomycetota</taxon>
        <taxon>Actinomycetes</taxon>
        <taxon>Mycobacteriales</taxon>
        <taxon>Mycobacteriaceae</taxon>
        <taxon>Mycobacterium</taxon>
    </lineage>
</organism>
<dbReference type="PANTHER" id="PTHR43734:SF1">
    <property type="entry name" value="PHYTOENE DESATURASE"/>
    <property type="match status" value="1"/>
</dbReference>
<name>A0A1W9ZLJ7_MYCAN</name>
<comment type="caution">
    <text evidence="2">The sequence shown here is derived from an EMBL/GenBank/DDBJ whole genome shotgun (WGS) entry which is preliminary data.</text>
</comment>
<sequence>MFDAVVIGSGISGLTAALQLQRQGVQTLVLERRAVPGGLCGTFTLDGYEFVTGCNDFGGGMARILREFGVDIGFLTPKARFQLADHVVNLPPDLPTTLKLVRRVPGLVRALWQARKSPDQSIGQLVDEHIGDPLLADAVCLPVTGMMRSPDDVTVAEVRENFAREHDYGYDKSCTPVGGPGAMIDAMVRRFAQLGGELRLDCEVLEVAGGANNMRVMTPAGPVSARTVLSSAGRWAHYPAGTKPGIEAAVLLLAVDKSWRYPSGYHTLAWFQPGVAEQLRRLDAGLAVPRPNFHIFRSDLPEQPQHYTVNAFLPLPRGERNPLAQQRNELIEHVLQTVDASLPGFRSALIYQRFLSPVEYEARLGLCCSPSPFVPPPGFQKPPSYDAERDIHFLGTSVGPPGEHAGAAARSGKLAARRAMQRLAT</sequence>
<keyword evidence="3" id="KW-1185">Reference proteome</keyword>